<accession>A0A3L7AN94</accession>
<evidence type="ECO:0000313" key="1">
    <source>
        <dbReference type="EMBL" id="RLP81091.1"/>
    </source>
</evidence>
<dbReference type="Pfam" id="PF04343">
    <property type="entry name" value="DUF488"/>
    <property type="match status" value="1"/>
</dbReference>
<name>A0A3L7AN94_9HYPH</name>
<reference evidence="1 2" key="1">
    <citation type="submission" date="2018-10" db="EMBL/GenBank/DDBJ databases">
        <title>Xanthobacter tagetidis genome sequencing and assembly.</title>
        <authorList>
            <person name="Maclea K.S."/>
            <person name="Goen A.E."/>
            <person name="Fatima S.A."/>
        </authorList>
    </citation>
    <scope>NUCLEOTIDE SEQUENCE [LARGE SCALE GENOMIC DNA]</scope>
    <source>
        <strain evidence="1 2">ATCC 700314</strain>
    </source>
</reference>
<dbReference type="RefSeq" id="WP_121621943.1">
    <property type="nucleotide sequence ID" value="NZ_JACIIW010000003.1"/>
</dbReference>
<dbReference type="OrthoDB" id="9810084at2"/>
<dbReference type="PIRSF" id="PIRSF024492">
    <property type="entry name" value="UCP024492"/>
    <property type="match status" value="1"/>
</dbReference>
<protein>
    <submittedName>
        <fullName evidence="1">DUF488 domain-containing protein</fullName>
    </submittedName>
</protein>
<proteinExistence type="predicted"/>
<dbReference type="InterPro" id="IPR007438">
    <property type="entry name" value="DUF488"/>
</dbReference>
<dbReference type="PANTHER" id="PTHR39337:SF1">
    <property type="entry name" value="BLR5642 PROTEIN"/>
    <property type="match status" value="1"/>
</dbReference>
<dbReference type="PANTHER" id="PTHR39337">
    <property type="entry name" value="BLR5642 PROTEIN"/>
    <property type="match status" value="1"/>
</dbReference>
<keyword evidence="2" id="KW-1185">Reference proteome</keyword>
<organism evidence="1 2">
    <name type="scientific">Xanthobacter tagetidis</name>
    <dbReference type="NCBI Taxonomy" id="60216"/>
    <lineage>
        <taxon>Bacteria</taxon>
        <taxon>Pseudomonadati</taxon>
        <taxon>Pseudomonadota</taxon>
        <taxon>Alphaproteobacteria</taxon>
        <taxon>Hyphomicrobiales</taxon>
        <taxon>Xanthobacteraceae</taxon>
        <taxon>Xanthobacter</taxon>
    </lineage>
</organism>
<gene>
    <name evidence="1" type="ORF">D9R14_03610</name>
</gene>
<sequence>MTREPFFTIGYEGTTPSAFAAALENAGVDLLVDVRAVAASRRPGFSKGALSASVNSQGIGYVHLRALGTPKEGREAARSGDAAGLTRIYGAHLQTDPAKAALQELKDLASGRRICLLCFERHVEGCHRLLIADWLCEQIDAEPTHLMPAPF</sequence>
<comment type="caution">
    <text evidence="1">The sequence shown here is derived from an EMBL/GenBank/DDBJ whole genome shotgun (WGS) entry which is preliminary data.</text>
</comment>
<dbReference type="InterPro" id="IPR014519">
    <property type="entry name" value="UCP024492"/>
</dbReference>
<evidence type="ECO:0000313" key="2">
    <source>
        <dbReference type="Proteomes" id="UP000269692"/>
    </source>
</evidence>
<dbReference type="EMBL" id="RCTF01000002">
    <property type="protein sequence ID" value="RLP81091.1"/>
    <property type="molecule type" value="Genomic_DNA"/>
</dbReference>
<dbReference type="AlphaFoldDB" id="A0A3L7AN94"/>
<dbReference type="Proteomes" id="UP000269692">
    <property type="component" value="Unassembled WGS sequence"/>
</dbReference>